<dbReference type="AlphaFoldDB" id="A0A915D7Y0"/>
<dbReference type="WBParaSite" id="jg1642">
    <property type="protein sequence ID" value="jg1642"/>
    <property type="gene ID" value="jg1642"/>
</dbReference>
<feature type="domain" description="Sulfotransferase" evidence="3">
    <location>
        <begin position="31"/>
        <end position="155"/>
    </location>
</feature>
<keyword evidence="4" id="KW-1185">Reference proteome</keyword>
<reference evidence="5" key="1">
    <citation type="submission" date="2022-11" db="UniProtKB">
        <authorList>
            <consortium name="WormBaseParasite"/>
        </authorList>
    </citation>
    <scope>IDENTIFICATION</scope>
</reference>
<evidence type="ECO:0000256" key="1">
    <source>
        <dbReference type="ARBA" id="ARBA00005771"/>
    </source>
</evidence>
<dbReference type="SUPFAM" id="SSF52540">
    <property type="entry name" value="P-loop containing nucleoside triphosphate hydrolases"/>
    <property type="match status" value="1"/>
</dbReference>
<organism evidence="4 5">
    <name type="scientific">Ditylenchus dipsaci</name>
    <dbReference type="NCBI Taxonomy" id="166011"/>
    <lineage>
        <taxon>Eukaryota</taxon>
        <taxon>Metazoa</taxon>
        <taxon>Ecdysozoa</taxon>
        <taxon>Nematoda</taxon>
        <taxon>Chromadorea</taxon>
        <taxon>Rhabditida</taxon>
        <taxon>Tylenchina</taxon>
        <taxon>Tylenchomorpha</taxon>
        <taxon>Sphaerularioidea</taxon>
        <taxon>Anguinidae</taxon>
        <taxon>Anguininae</taxon>
        <taxon>Ditylenchus</taxon>
    </lineage>
</organism>
<evidence type="ECO:0000256" key="2">
    <source>
        <dbReference type="ARBA" id="ARBA00022679"/>
    </source>
</evidence>
<dbReference type="GO" id="GO:0008146">
    <property type="term" value="F:sulfotransferase activity"/>
    <property type="evidence" value="ECO:0007669"/>
    <property type="project" value="InterPro"/>
</dbReference>
<protein>
    <submittedName>
        <fullName evidence="5">Sulfotransferase domain-containing protein</fullName>
    </submittedName>
</protein>
<evidence type="ECO:0000259" key="3">
    <source>
        <dbReference type="Pfam" id="PF00685"/>
    </source>
</evidence>
<dbReference type="Pfam" id="PF00685">
    <property type="entry name" value="Sulfotransfer_1"/>
    <property type="match status" value="1"/>
</dbReference>
<dbReference type="Proteomes" id="UP000887574">
    <property type="component" value="Unplaced"/>
</dbReference>
<dbReference type="InterPro" id="IPR027417">
    <property type="entry name" value="P-loop_NTPase"/>
</dbReference>
<name>A0A915D7Y0_9BILA</name>
<comment type="similarity">
    <text evidence="1">Belongs to the sulfotransferase 1 family.</text>
</comment>
<keyword evidence="2" id="KW-0808">Transferase</keyword>
<dbReference type="Gene3D" id="3.40.50.300">
    <property type="entry name" value="P-loop containing nucleotide triphosphate hydrolases"/>
    <property type="match status" value="1"/>
</dbReference>
<sequence length="159" mass="18559">MKSYNIDGEIYPHVVNPDNLRSAKQYVPHGSDVFVCTFPRSGTTWIQHIAHNLCSKNTVLMLERSDQSNKIINFEIIAELCITSPLIEYRGVDFVNTLEHPRLLKTHFTYWNCPKSQDAKYIYVVRNPKDVLTSYYFHHKNFKLLESSDVDFDSFSTYS</sequence>
<evidence type="ECO:0000313" key="4">
    <source>
        <dbReference type="Proteomes" id="UP000887574"/>
    </source>
</evidence>
<proteinExistence type="inferred from homology"/>
<accession>A0A915D7Y0</accession>
<dbReference type="InterPro" id="IPR000863">
    <property type="entry name" value="Sulfotransferase_dom"/>
</dbReference>
<evidence type="ECO:0000313" key="5">
    <source>
        <dbReference type="WBParaSite" id="jg1642"/>
    </source>
</evidence>
<dbReference type="PANTHER" id="PTHR11783">
    <property type="entry name" value="SULFOTRANSFERASE SULT"/>
    <property type="match status" value="1"/>
</dbReference>